<feature type="region of interest" description="Disordered" evidence="1">
    <location>
        <begin position="34"/>
        <end position="78"/>
    </location>
</feature>
<reference evidence="4" key="1">
    <citation type="journal article" date="2017" name="Nat. Microbiol.">
        <title>Global analysis of biosynthetic gene clusters reveals vast potential of secondary metabolite production in Penicillium species.</title>
        <authorList>
            <person name="Nielsen J.C."/>
            <person name="Grijseels S."/>
            <person name="Prigent S."/>
            <person name="Ji B."/>
            <person name="Dainat J."/>
            <person name="Nielsen K.F."/>
            <person name="Frisvad J.C."/>
            <person name="Workman M."/>
            <person name="Nielsen J."/>
        </authorList>
    </citation>
    <scope>NUCLEOTIDE SEQUENCE [LARGE SCALE GENOMIC DNA]</scope>
    <source>
        <strain evidence="4">IBT 24891</strain>
    </source>
</reference>
<comment type="caution">
    <text evidence="3">The sequence shown here is derived from an EMBL/GenBank/DDBJ whole genome shotgun (WGS) entry which is preliminary data.</text>
</comment>
<dbReference type="Proteomes" id="UP000191285">
    <property type="component" value="Unassembled WGS sequence"/>
</dbReference>
<keyword evidence="2" id="KW-0812">Transmembrane</keyword>
<sequence length="78" mass="8031">MSRNFLPVALAIGVGVFTGYYTFQPTFQQMAIEKAHGNGPAGPRSNAGTQSNINGPPADANPQSSKPAPGATGNDKDQ</sequence>
<keyword evidence="2" id="KW-1133">Transmembrane helix</keyword>
<proteinExistence type="predicted"/>
<gene>
    <name evidence="3" type="ORF">PENSTE_c024G06761</name>
</gene>
<evidence type="ECO:0000256" key="2">
    <source>
        <dbReference type="SAM" id="Phobius"/>
    </source>
</evidence>
<accession>A0A1V6SQV7</accession>
<dbReference type="OrthoDB" id="4093673at2759"/>
<dbReference type="EMBL" id="MLKD01000024">
    <property type="protein sequence ID" value="OQE16376.1"/>
    <property type="molecule type" value="Genomic_DNA"/>
</dbReference>
<name>A0A1V6SQV7_9EURO</name>
<dbReference type="Pfam" id="PF23670">
    <property type="entry name" value="PIGBOS1"/>
    <property type="match status" value="1"/>
</dbReference>
<organism evidence="3 4">
    <name type="scientific">Penicillium steckii</name>
    <dbReference type="NCBI Taxonomy" id="303698"/>
    <lineage>
        <taxon>Eukaryota</taxon>
        <taxon>Fungi</taxon>
        <taxon>Dikarya</taxon>
        <taxon>Ascomycota</taxon>
        <taxon>Pezizomycotina</taxon>
        <taxon>Eurotiomycetes</taxon>
        <taxon>Eurotiomycetidae</taxon>
        <taxon>Eurotiales</taxon>
        <taxon>Aspergillaceae</taxon>
        <taxon>Penicillium</taxon>
    </lineage>
</organism>
<evidence type="ECO:0000313" key="4">
    <source>
        <dbReference type="Proteomes" id="UP000191285"/>
    </source>
</evidence>
<evidence type="ECO:0000256" key="1">
    <source>
        <dbReference type="SAM" id="MobiDB-lite"/>
    </source>
</evidence>
<dbReference type="AlphaFoldDB" id="A0A1V6SQV7"/>
<dbReference type="InterPro" id="IPR057394">
    <property type="entry name" value="PIGBOS1"/>
</dbReference>
<protein>
    <submittedName>
        <fullName evidence="3">Uncharacterized protein</fullName>
    </submittedName>
</protein>
<feature type="transmembrane region" description="Helical" evidence="2">
    <location>
        <begin position="6"/>
        <end position="23"/>
    </location>
</feature>
<keyword evidence="4" id="KW-1185">Reference proteome</keyword>
<evidence type="ECO:0000313" key="3">
    <source>
        <dbReference type="EMBL" id="OQE16376.1"/>
    </source>
</evidence>
<keyword evidence="2" id="KW-0472">Membrane</keyword>